<feature type="compositionally biased region" description="Low complexity" evidence="1">
    <location>
        <begin position="170"/>
        <end position="188"/>
    </location>
</feature>
<evidence type="ECO:0000313" key="2">
    <source>
        <dbReference type="EMBL" id="TCD65468.1"/>
    </source>
</evidence>
<sequence>MPTGILDLKISPTSRRTRSMSNDTSTDDLNPRFQQARRVDDGTMSVSPSVLSDLSARFSGQRRRVNPASLATRLGPELVKELESLLTPGMTEMPSFAARQAIQKKYDIDRRHIYDWYHTKGLRVSGKEKDVPLRGLEQEGKVLRSRIPQRLIKQRPAQIEIPAPSPAPTVAPSTSSSSSPSTPLMPLTPSSSYNATGYESGFPPTAFPIQCFFDEPLCIAPLDGSIGFPGYSEPLNPPASTGVIDRMVDWLAIAQDISHREDQNSPLDVPVKTETVFPISYEQPLPQNQREAYYRYLEDALGPANGVQESVGSYKTFMTQQVQTYYERLLPSDFTIRASSSTPAISSMSSTSVNLPETRSFDSSSLPRFQSRETDYGKWLLHGGRSLASSAAPSPASTLSGSQSDMNTLWLWGSSTTLCSDSDSMDSSLDIGDILESPVLRSRHPTAATSAPAIIFQPDFSKISVQDLLNKHLSEQEVSDVETQEESQARAASASTNVEVPQETQEDSTALPPAGELHGMDKMVEASATKRARLRSRRSVPEVVIEIV</sequence>
<reference evidence="2 3" key="1">
    <citation type="submission" date="2018-11" db="EMBL/GenBank/DDBJ databases">
        <title>Genome assembly of Steccherinum ochraceum LE-BIN_3174, the white-rot fungus of the Steccherinaceae family (The Residual Polyporoid clade, Polyporales, Basidiomycota).</title>
        <authorList>
            <person name="Fedorova T.V."/>
            <person name="Glazunova O.A."/>
            <person name="Landesman E.O."/>
            <person name="Moiseenko K.V."/>
            <person name="Psurtseva N.V."/>
            <person name="Savinova O.S."/>
            <person name="Shakhova N.V."/>
            <person name="Tyazhelova T.V."/>
            <person name="Vasina D.V."/>
        </authorList>
    </citation>
    <scope>NUCLEOTIDE SEQUENCE [LARGE SCALE GENOMIC DNA]</scope>
    <source>
        <strain evidence="2 3">LE-BIN_3174</strain>
    </source>
</reference>
<dbReference type="Proteomes" id="UP000292702">
    <property type="component" value="Unassembled WGS sequence"/>
</dbReference>
<feature type="region of interest" description="Disordered" evidence="1">
    <location>
        <begin position="159"/>
        <end position="188"/>
    </location>
</feature>
<feature type="compositionally biased region" description="Polar residues" evidence="1">
    <location>
        <begin position="353"/>
        <end position="368"/>
    </location>
</feature>
<feature type="compositionally biased region" description="Polar residues" evidence="1">
    <location>
        <begin position="12"/>
        <end position="28"/>
    </location>
</feature>
<dbReference type="EMBL" id="RWJN01000179">
    <property type="protein sequence ID" value="TCD65468.1"/>
    <property type="molecule type" value="Genomic_DNA"/>
</dbReference>
<name>A0A4R0RNM9_9APHY</name>
<accession>A0A4R0RNM9</accession>
<gene>
    <name evidence="2" type="ORF">EIP91_002585</name>
</gene>
<feature type="region of interest" description="Disordered" evidence="1">
    <location>
        <begin position="477"/>
        <end position="523"/>
    </location>
</feature>
<evidence type="ECO:0000256" key="1">
    <source>
        <dbReference type="SAM" id="MobiDB-lite"/>
    </source>
</evidence>
<dbReference type="OrthoDB" id="3038119at2759"/>
<protein>
    <submittedName>
        <fullName evidence="2">Uncharacterized protein</fullName>
    </submittedName>
</protein>
<feature type="region of interest" description="Disordered" evidence="1">
    <location>
        <begin position="12"/>
        <end position="31"/>
    </location>
</feature>
<keyword evidence="3" id="KW-1185">Reference proteome</keyword>
<evidence type="ECO:0000313" key="3">
    <source>
        <dbReference type="Proteomes" id="UP000292702"/>
    </source>
</evidence>
<organism evidence="2 3">
    <name type="scientific">Steccherinum ochraceum</name>
    <dbReference type="NCBI Taxonomy" id="92696"/>
    <lineage>
        <taxon>Eukaryota</taxon>
        <taxon>Fungi</taxon>
        <taxon>Dikarya</taxon>
        <taxon>Basidiomycota</taxon>
        <taxon>Agaricomycotina</taxon>
        <taxon>Agaricomycetes</taxon>
        <taxon>Polyporales</taxon>
        <taxon>Steccherinaceae</taxon>
        <taxon>Steccherinum</taxon>
    </lineage>
</organism>
<dbReference type="AlphaFoldDB" id="A0A4R0RNM9"/>
<proteinExistence type="predicted"/>
<comment type="caution">
    <text evidence="2">The sequence shown here is derived from an EMBL/GenBank/DDBJ whole genome shotgun (WGS) entry which is preliminary data.</text>
</comment>
<feature type="region of interest" description="Disordered" evidence="1">
    <location>
        <begin position="344"/>
        <end position="368"/>
    </location>
</feature>